<organism evidence="18 19">
    <name type="scientific">Thalassobacter stenotrophicus</name>
    <dbReference type="NCBI Taxonomy" id="266809"/>
    <lineage>
        <taxon>Bacteria</taxon>
        <taxon>Pseudomonadati</taxon>
        <taxon>Pseudomonadota</taxon>
        <taxon>Alphaproteobacteria</taxon>
        <taxon>Rhodobacterales</taxon>
        <taxon>Roseobacteraceae</taxon>
        <taxon>Thalassobacter</taxon>
    </lineage>
</organism>
<dbReference type="PROSITE" id="PS50885">
    <property type="entry name" value="HAMP"/>
    <property type="match status" value="1"/>
</dbReference>
<dbReference type="PANTHER" id="PTHR45339">
    <property type="entry name" value="HYBRID SIGNAL TRANSDUCTION HISTIDINE KINASE J"/>
    <property type="match status" value="1"/>
</dbReference>
<dbReference type="InterPro" id="IPR036890">
    <property type="entry name" value="HATPase_C_sf"/>
</dbReference>
<evidence type="ECO:0000256" key="11">
    <source>
        <dbReference type="ARBA" id="ARBA00023012"/>
    </source>
</evidence>
<evidence type="ECO:0000259" key="17">
    <source>
        <dbReference type="PROSITE" id="PS50885"/>
    </source>
</evidence>
<evidence type="ECO:0000256" key="3">
    <source>
        <dbReference type="ARBA" id="ARBA00012438"/>
    </source>
</evidence>
<dbReference type="InterPro" id="IPR003660">
    <property type="entry name" value="HAMP_dom"/>
</dbReference>
<dbReference type="CDD" id="cd06225">
    <property type="entry name" value="HAMP"/>
    <property type="match status" value="1"/>
</dbReference>
<evidence type="ECO:0000313" key="19">
    <source>
        <dbReference type="Proteomes" id="UP000051298"/>
    </source>
</evidence>
<feature type="domain" description="Response regulatory" evidence="16">
    <location>
        <begin position="484"/>
        <end position="599"/>
    </location>
</feature>
<dbReference type="AlphaFoldDB" id="A0A0P1FH80"/>
<dbReference type="GO" id="GO:0005524">
    <property type="term" value="F:ATP binding"/>
    <property type="evidence" value="ECO:0007669"/>
    <property type="project" value="UniProtKB-KW"/>
</dbReference>
<dbReference type="InterPro" id="IPR036097">
    <property type="entry name" value="HisK_dim/P_sf"/>
</dbReference>
<protein>
    <recommendedName>
        <fullName evidence="3">histidine kinase</fullName>
        <ecNumber evidence="3">2.7.13.3</ecNumber>
    </recommendedName>
</protein>
<feature type="domain" description="HAMP" evidence="17">
    <location>
        <begin position="167"/>
        <end position="218"/>
    </location>
</feature>
<dbReference type="Pfam" id="PF00072">
    <property type="entry name" value="Response_reg"/>
    <property type="match status" value="1"/>
</dbReference>
<keyword evidence="11" id="KW-0902">Two-component regulatory system</keyword>
<dbReference type="CDD" id="cd16922">
    <property type="entry name" value="HATPase_EvgS-ArcB-TorS-like"/>
    <property type="match status" value="1"/>
</dbReference>
<evidence type="ECO:0000256" key="12">
    <source>
        <dbReference type="ARBA" id="ARBA00023136"/>
    </source>
</evidence>
<dbReference type="PANTHER" id="PTHR45339:SF1">
    <property type="entry name" value="HYBRID SIGNAL TRANSDUCTION HISTIDINE KINASE J"/>
    <property type="match status" value="1"/>
</dbReference>
<evidence type="ECO:0000256" key="5">
    <source>
        <dbReference type="ARBA" id="ARBA00022679"/>
    </source>
</evidence>
<keyword evidence="6 14" id="KW-0812">Transmembrane</keyword>
<dbReference type="PRINTS" id="PR00344">
    <property type="entry name" value="BCTRLSENSOR"/>
</dbReference>
<dbReference type="Gene3D" id="3.40.50.2300">
    <property type="match status" value="1"/>
</dbReference>
<dbReference type="FunFam" id="3.30.565.10:FF:000010">
    <property type="entry name" value="Sensor histidine kinase RcsC"/>
    <property type="match status" value="1"/>
</dbReference>
<dbReference type="Pfam" id="PF02518">
    <property type="entry name" value="HATPase_c"/>
    <property type="match status" value="1"/>
</dbReference>
<evidence type="ECO:0000256" key="2">
    <source>
        <dbReference type="ARBA" id="ARBA00004370"/>
    </source>
</evidence>
<evidence type="ECO:0000256" key="10">
    <source>
        <dbReference type="ARBA" id="ARBA00022989"/>
    </source>
</evidence>
<dbReference type="Pfam" id="PF00512">
    <property type="entry name" value="HisKA"/>
    <property type="match status" value="1"/>
</dbReference>
<dbReference type="SMART" id="SM00304">
    <property type="entry name" value="HAMP"/>
    <property type="match status" value="1"/>
</dbReference>
<dbReference type="EC" id="2.7.13.3" evidence="3"/>
<dbReference type="SUPFAM" id="SSF55874">
    <property type="entry name" value="ATPase domain of HSP90 chaperone/DNA topoisomerase II/histidine kinase"/>
    <property type="match status" value="1"/>
</dbReference>
<feature type="domain" description="Histidine kinase" evidence="15">
    <location>
        <begin position="240"/>
        <end position="461"/>
    </location>
</feature>
<dbReference type="RefSeq" id="WP_058122428.1">
    <property type="nucleotide sequence ID" value="NZ_CYRX01000008.1"/>
</dbReference>
<dbReference type="InterPro" id="IPR011006">
    <property type="entry name" value="CheY-like_superfamily"/>
</dbReference>
<dbReference type="GO" id="GO:0000155">
    <property type="term" value="F:phosphorelay sensor kinase activity"/>
    <property type="evidence" value="ECO:0007669"/>
    <property type="project" value="InterPro"/>
</dbReference>
<dbReference type="SUPFAM" id="SSF52172">
    <property type="entry name" value="CheY-like"/>
    <property type="match status" value="1"/>
</dbReference>
<feature type="transmembrane region" description="Helical" evidence="14">
    <location>
        <begin position="144"/>
        <end position="165"/>
    </location>
</feature>
<comment type="catalytic activity">
    <reaction evidence="1">
        <text>ATP + protein L-histidine = ADP + protein N-phospho-L-histidine.</text>
        <dbReference type="EC" id="2.7.13.3"/>
    </reaction>
</comment>
<dbReference type="FunFam" id="1.10.287.130:FF:000004">
    <property type="entry name" value="Ethylene receptor 1"/>
    <property type="match status" value="1"/>
</dbReference>
<evidence type="ECO:0000256" key="8">
    <source>
        <dbReference type="ARBA" id="ARBA00022777"/>
    </source>
</evidence>
<evidence type="ECO:0000256" key="14">
    <source>
        <dbReference type="SAM" id="Phobius"/>
    </source>
</evidence>
<evidence type="ECO:0000259" key="16">
    <source>
        <dbReference type="PROSITE" id="PS50110"/>
    </source>
</evidence>
<dbReference type="EMBL" id="CYRX01000008">
    <property type="protein sequence ID" value="CUH59134.1"/>
    <property type="molecule type" value="Genomic_DNA"/>
</dbReference>
<evidence type="ECO:0000256" key="13">
    <source>
        <dbReference type="PROSITE-ProRule" id="PRU00169"/>
    </source>
</evidence>
<dbReference type="CDD" id="cd00082">
    <property type="entry name" value="HisKA"/>
    <property type="match status" value="1"/>
</dbReference>
<keyword evidence="12 14" id="KW-0472">Membrane</keyword>
<dbReference type="Proteomes" id="UP000051298">
    <property type="component" value="Unassembled WGS sequence"/>
</dbReference>
<feature type="transmembrane region" description="Helical" evidence="14">
    <location>
        <begin position="12"/>
        <end position="30"/>
    </location>
</feature>
<dbReference type="InterPro" id="IPR004358">
    <property type="entry name" value="Sig_transdc_His_kin-like_C"/>
</dbReference>
<dbReference type="SMART" id="SM00388">
    <property type="entry name" value="HisKA"/>
    <property type="match status" value="1"/>
</dbReference>
<keyword evidence="9" id="KW-0067">ATP-binding</keyword>
<accession>A0A0P1FH80</accession>
<dbReference type="PROSITE" id="PS50109">
    <property type="entry name" value="HIS_KIN"/>
    <property type="match status" value="1"/>
</dbReference>
<dbReference type="SMART" id="SM00387">
    <property type="entry name" value="HATPase_c"/>
    <property type="match status" value="1"/>
</dbReference>
<dbReference type="Pfam" id="PF00672">
    <property type="entry name" value="HAMP"/>
    <property type="match status" value="1"/>
</dbReference>
<feature type="modified residue" description="4-aspartylphosphate" evidence="13">
    <location>
        <position position="533"/>
    </location>
</feature>
<keyword evidence="10 14" id="KW-1133">Transmembrane helix</keyword>
<sequence>MNFKSIRVRVTAAILMCAVVGVVLFEAFWLPRLNSMLTETQTSELQKGVTILSEGLLPYLVSNQIGAVYETLQNVEAQYPEWVQVSLSRPDGGQLYPLEPLSELQGDYLFTESMAISLRGEDLAVLSVVADFGPQLQYFQNEQIRIFFIGMIIVALILFANIYLVDRLITRRILMVTEAADELADGNYDAVLPSGPDEVGLLAKSFCLMRDRIRDQTAKLDAARVRAELALEARSRFLATMSHEIRTPLNGIIPVAELLRHSKLEPSQFEKVDIIVKSGKALSAIVNDILDVSMLAGGKLTIQKVEFSPNELVAEALEVVRSTAEHKGLKIVNAFNAPADIRLHGDNSRIRQVLINLLGNAIKFTESGTITLKGFAKPKPNGHIPLHFEVIDTGIGIPDDAVSRIFERFEQVDGSIERRFGGTGLGLSIVKDLMDAMEGSVSVTSRIGQGSTFTLDLELEAITTPPVPKAESGIEPLSYSDHRTALIVDDNGINRTVGSAILTKLGYKAELAENGVVGVSKAQDKKFDVMLMDMHMPEMDGLIATQKIRETDGPNAQTKIIALTASVQAEDIEKCRTAGMDDFLSKPINIKNLTIMLSD</sequence>
<dbReference type="PROSITE" id="PS50110">
    <property type="entry name" value="RESPONSE_REGULATORY"/>
    <property type="match status" value="1"/>
</dbReference>
<evidence type="ECO:0000256" key="9">
    <source>
        <dbReference type="ARBA" id="ARBA00022840"/>
    </source>
</evidence>
<dbReference type="CDD" id="cd17546">
    <property type="entry name" value="REC_hyHK_CKI1_RcsC-like"/>
    <property type="match status" value="1"/>
</dbReference>
<evidence type="ECO:0000256" key="7">
    <source>
        <dbReference type="ARBA" id="ARBA00022741"/>
    </source>
</evidence>
<evidence type="ECO:0000256" key="6">
    <source>
        <dbReference type="ARBA" id="ARBA00022692"/>
    </source>
</evidence>
<dbReference type="SUPFAM" id="SSF47384">
    <property type="entry name" value="Homodimeric domain of signal transducing histidine kinase"/>
    <property type="match status" value="1"/>
</dbReference>
<evidence type="ECO:0000256" key="4">
    <source>
        <dbReference type="ARBA" id="ARBA00022553"/>
    </source>
</evidence>
<dbReference type="Gene3D" id="6.10.340.10">
    <property type="match status" value="1"/>
</dbReference>
<name>A0A0P1FH80_9RHOB</name>
<keyword evidence="5 18" id="KW-0808">Transferase</keyword>
<dbReference type="InterPro" id="IPR003594">
    <property type="entry name" value="HATPase_dom"/>
</dbReference>
<keyword evidence="4 13" id="KW-0597">Phosphoprotein</keyword>
<dbReference type="InterPro" id="IPR001789">
    <property type="entry name" value="Sig_transdc_resp-reg_receiver"/>
</dbReference>
<dbReference type="SMART" id="SM00448">
    <property type="entry name" value="REC"/>
    <property type="match status" value="1"/>
</dbReference>
<comment type="subcellular location">
    <subcellularLocation>
        <location evidence="2">Membrane</location>
    </subcellularLocation>
</comment>
<dbReference type="SUPFAM" id="SSF158472">
    <property type="entry name" value="HAMP domain-like"/>
    <property type="match status" value="1"/>
</dbReference>
<dbReference type="Gene3D" id="3.30.565.10">
    <property type="entry name" value="Histidine kinase-like ATPase, C-terminal domain"/>
    <property type="match status" value="1"/>
</dbReference>
<keyword evidence="8 18" id="KW-0418">Kinase</keyword>
<proteinExistence type="predicted"/>
<evidence type="ECO:0000259" key="15">
    <source>
        <dbReference type="PROSITE" id="PS50109"/>
    </source>
</evidence>
<dbReference type="InterPro" id="IPR005467">
    <property type="entry name" value="His_kinase_dom"/>
</dbReference>
<gene>
    <name evidence="18" type="primary">luxQ_1</name>
    <name evidence="18" type="ORF">THS5294_00417</name>
</gene>
<evidence type="ECO:0000256" key="1">
    <source>
        <dbReference type="ARBA" id="ARBA00000085"/>
    </source>
</evidence>
<dbReference type="Gene3D" id="1.10.287.130">
    <property type="match status" value="1"/>
</dbReference>
<dbReference type="InterPro" id="IPR003661">
    <property type="entry name" value="HisK_dim/P_dom"/>
</dbReference>
<reference evidence="18 19" key="1">
    <citation type="submission" date="2015-09" db="EMBL/GenBank/DDBJ databases">
        <authorList>
            <consortium name="Swine Surveillance"/>
        </authorList>
    </citation>
    <scope>NUCLEOTIDE SEQUENCE [LARGE SCALE GENOMIC DNA]</scope>
    <source>
        <strain evidence="18 19">CECT 5294</strain>
    </source>
</reference>
<dbReference type="GO" id="GO:0016020">
    <property type="term" value="C:membrane"/>
    <property type="evidence" value="ECO:0007669"/>
    <property type="project" value="UniProtKB-SubCell"/>
</dbReference>
<evidence type="ECO:0000313" key="18">
    <source>
        <dbReference type="EMBL" id="CUH59134.1"/>
    </source>
</evidence>
<keyword evidence="7" id="KW-0547">Nucleotide-binding</keyword>